<proteinExistence type="predicted"/>
<organism evidence="1 2">
    <name type="scientific">Ancylobacter oerskovii</name>
    <dbReference type="NCBI Taxonomy" id="459519"/>
    <lineage>
        <taxon>Bacteria</taxon>
        <taxon>Pseudomonadati</taxon>
        <taxon>Pseudomonadota</taxon>
        <taxon>Alphaproteobacteria</taxon>
        <taxon>Hyphomicrobiales</taxon>
        <taxon>Xanthobacteraceae</taxon>
        <taxon>Ancylobacter</taxon>
    </lineage>
</organism>
<keyword evidence="2" id="KW-1185">Reference proteome</keyword>
<gene>
    <name evidence="1" type="ORF">ACFSNC_17990</name>
</gene>
<dbReference type="RefSeq" id="WP_213351246.1">
    <property type="nucleotide sequence ID" value="NZ_JAHBGB010000006.1"/>
</dbReference>
<evidence type="ECO:0000313" key="1">
    <source>
        <dbReference type="EMBL" id="MFD2142302.1"/>
    </source>
</evidence>
<name>A0ABW4Z256_9HYPH</name>
<dbReference type="Proteomes" id="UP001597299">
    <property type="component" value="Unassembled WGS sequence"/>
</dbReference>
<accession>A0ABW4Z256</accession>
<reference evidence="2" key="1">
    <citation type="journal article" date="2019" name="Int. J. Syst. Evol. Microbiol.">
        <title>The Global Catalogue of Microorganisms (GCM) 10K type strain sequencing project: providing services to taxonomists for standard genome sequencing and annotation.</title>
        <authorList>
            <consortium name="The Broad Institute Genomics Platform"/>
            <consortium name="The Broad Institute Genome Sequencing Center for Infectious Disease"/>
            <person name="Wu L."/>
            <person name="Ma J."/>
        </authorList>
    </citation>
    <scope>NUCLEOTIDE SEQUENCE [LARGE SCALE GENOMIC DNA]</scope>
    <source>
        <strain evidence="2">CCM 7435</strain>
    </source>
</reference>
<protein>
    <submittedName>
        <fullName evidence="1">Uncharacterized protein</fullName>
    </submittedName>
</protein>
<sequence>MIDIDEWSPHLTPRNSFYELKGLVSSGGRVADGREQRVQDDVGFWRHSQTYAIRNRAQALAYRAMLTRLRAGEAILAKVFDAYGPPTTGTVAEPSASLTAAADLRATTVSISTFGLILQPGIAFSIGHRLHRITKVVFHTPGGTAAWNGSAPWDGSAPWIGQPAAGPDLWTVNIQPPLRQDLAAGTNVDFFNLQCLCVIEDVTSGDIDLDLGFFADPTLSLIETI</sequence>
<dbReference type="EMBL" id="JBHUHD010000001">
    <property type="protein sequence ID" value="MFD2142302.1"/>
    <property type="molecule type" value="Genomic_DNA"/>
</dbReference>
<evidence type="ECO:0000313" key="2">
    <source>
        <dbReference type="Proteomes" id="UP001597299"/>
    </source>
</evidence>
<comment type="caution">
    <text evidence="1">The sequence shown here is derived from an EMBL/GenBank/DDBJ whole genome shotgun (WGS) entry which is preliminary data.</text>
</comment>